<name>A0A9E4ZF16_9EURY</name>
<feature type="transmembrane region" description="Helical" evidence="1">
    <location>
        <begin position="23"/>
        <end position="45"/>
    </location>
</feature>
<comment type="caution">
    <text evidence="3">The sequence shown here is derived from an EMBL/GenBank/DDBJ whole genome shotgun (WGS) entry which is preliminary data.</text>
</comment>
<dbReference type="Gene3D" id="1.20.144.10">
    <property type="entry name" value="Phosphatidic acid phosphatase type 2/haloperoxidase"/>
    <property type="match status" value="1"/>
</dbReference>
<dbReference type="PANTHER" id="PTHR14969:SF13">
    <property type="entry name" value="AT30094P"/>
    <property type="match status" value="1"/>
</dbReference>
<sequence>MSFSSLDAQILHILNSYAGFDPIVVFLSVAGADILWVLIAAILFISISKEKALYYCSMMLFLVEAVALIKSQLMVPRPEDVRFVVEASGYSMPSAHSTAAFATAMFLYPVANKYGILIWSGAIAMALSRVFAGVHYPSDVIAGVVLGIMIGYLWLQIESYFQKKSM</sequence>
<dbReference type="PANTHER" id="PTHR14969">
    <property type="entry name" value="SPHINGOSINE-1-PHOSPHATE PHOSPHOHYDROLASE"/>
    <property type="match status" value="1"/>
</dbReference>
<evidence type="ECO:0000313" key="3">
    <source>
        <dbReference type="EMBL" id="MCM1985759.1"/>
    </source>
</evidence>
<dbReference type="SMART" id="SM00014">
    <property type="entry name" value="acidPPc"/>
    <property type="match status" value="1"/>
</dbReference>
<dbReference type="GO" id="GO:0042392">
    <property type="term" value="F:sphingosine-1-phosphate phosphatase activity"/>
    <property type="evidence" value="ECO:0007669"/>
    <property type="project" value="TreeGrafter"/>
</dbReference>
<dbReference type="AlphaFoldDB" id="A0A9E4ZF16"/>
<proteinExistence type="predicted"/>
<feature type="transmembrane region" description="Helical" evidence="1">
    <location>
        <begin position="140"/>
        <end position="157"/>
    </location>
</feature>
<keyword evidence="1" id="KW-0812">Transmembrane</keyword>
<reference evidence="3" key="1">
    <citation type="journal article" date="2021" name="mSystems">
        <title>Bacteria and Archaea Synergistically Convert Glycine Betaine to Biogenic Methane in the Formosa Cold Seep of the South China Sea.</title>
        <authorList>
            <person name="Li L."/>
            <person name="Zhang W."/>
            <person name="Zhang S."/>
            <person name="Song L."/>
            <person name="Sun Q."/>
            <person name="Zhang H."/>
            <person name="Xiang H."/>
            <person name="Dong X."/>
        </authorList>
    </citation>
    <scope>NUCLEOTIDE SEQUENCE</scope>
    <source>
        <strain evidence="3">LLY</strain>
    </source>
</reference>
<dbReference type="InterPro" id="IPR000326">
    <property type="entry name" value="PAP2/HPO"/>
</dbReference>
<feature type="transmembrane region" description="Helical" evidence="1">
    <location>
        <begin position="115"/>
        <end position="134"/>
    </location>
</feature>
<dbReference type="CDD" id="cd01610">
    <property type="entry name" value="PAP2_like"/>
    <property type="match status" value="1"/>
</dbReference>
<accession>A0A9E4ZF16</accession>
<dbReference type="InterPro" id="IPR036938">
    <property type="entry name" value="PAP2/HPO_sf"/>
</dbReference>
<dbReference type="RefSeq" id="WP_250867134.1">
    <property type="nucleotide sequence ID" value="NZ_JAGSOI010000004.1"/>
</dbReference>
<evidence type="ECO:0000259" key="2">
    <source>
        <dbReference type="SMART" id="SM00014"/>
    </source>
</evidence>
<feature type="domain" description="Phosphatidic acid phosphatase type 2/haloperoxidase" evidence="2">
    <location>
        <begin position="54"/>
        <end position="155"/>
    </location>
</feature>
<keyword evidence="1" id="KW-1133">Transmembrane helix</keyword>
<dbReference type="EMBL" id="JAGSOI010000004">
    <property type="protein sequence ID" value="MCM1985759.1"/>
    <property type="molecule type" value="Genomic_DNA"/>
</dbReference>
<organism evidence="3 4">
    <name type="scientific">Methanococcoides seepicolus</name>
    <dbReference type="NCBI Taxonomy" id="2828780"/>
    <lineage>
        <taxon>Archaea</taxon>
        <taxon>Methanobacteriati</taxon>
        <taxon>Methanobacteriota</taxon>
        <taxon>Stenosarchaea group</taxon>
        <taxon>Methanomicrobia</taxon>
        <taxon>Methanosarcinales</taxon>
        <taxon>Methanosarcinaceae</taxon>
        <taxon>Methanococcoides</taxon>
    </lineage>
</organism>
<dbReference type="Proteomes" id="UP001056766">
    <property type="component" value="Unassembled WGS sequence"/>
</dbReference>
<dbReference type="Pfam" id="PF01569">
    <property type="entry name" value="PAP2"/>
    <property type="match status" value="1"/>
</dbReference>
<keyword evidence="1" id="KW-0472">Membrane</keyword>
<feature type="transmembrane region" description="Helical" evidence="1">
    <location>
        <begin position="52"/>
        <end position="69"/>
    </location>
</feature>
<evidence type="ECO:0000256" key="1">
    <source>
        <dbReference type="SAM" id="Phobius"/>
    </source>
</evidence>
<protein>
    <submittedName>
        <fullName evidence="3">Phosphatase PAP2 family protein</fullName>
    </submittedName>
</protein>
<gene>
    <name evidence="3" type="ORF">KDK67_01805</name>
</gene>
<evidence type="ECO:0000313" key="4">
    <source>
        <dbReference type="Proteomes" id="UP001056766"/>
    </source>
</evidence>
<dbReference type="SUPFAM" id="SSF48317">
    <property type="entry name" value="Acid phosphatase/Vanadium-dependent haloperoxidase"/>
    <property type="match status" value="1"/>
</dbReference>
<keyword evidence="4" id="KW-1185">Reference proteome</keyword>
<reference evidence="3" key="2">
    <citation type="submission" date="2021-04" db="EMBL/GenBank/DDBJ databases">
        <authorList>
            <person name="Dong X."/>
        </authorList>
    </citation>
    <scope>NUCLEOTIDE SEQUENCE</scope>
    <source>
        <strain evidence="3">LLY</strain>
    </source>
</reference>